<keyword evidence="1" id="KW-1185">Reference proteome</keyword>
<dbReference type="WBParaSite" id="nRc.2.0.1.t40383-RA">
    <property type="protein sequence ID" value="nRc.2.0.1.t40383-RA"/>
    <property type="gene ID" value="nRc.2.0.1.g40383"/>
</dbReference>
<dbReference type="Proteomes" id="UP000887565">
    <property type="component" value="Unplaced"/>
</dbReference>
<organism evidence="1 2">
    <name type="scientific">Romanomermis culicivorax</name>
    <name type="common">Nematode worm</name>
    <dbReference type="NCBI Taxonomy" id="13658"/>
    <lineage>
        <taxon>Eukaryota</taxon>
        <taxon>Metazoa</taxon>
        <taxon>Ecdysozoa</taxon>
        <taxon>Nematoda</taxon>
        <taxon>Enoplea</taxon>
        <taxon>Dorylaimia</taxon>
        <taxon>Mermithida</taxon>
        <taxon>Mermithoidea</taxon>
        <taxon>Mermithidae</taxon>
        <taxon>Romanomermis</taxon>
    </lineage>
</organism>
<proteinExistence type="predicted"/>
<evidence type="ECO:0000313" key="2">
    <source>
        <dbReference type="WBParaSite" id="nRc.2.0.1.t40383-RA"/>
    </source>
</evidence>
<protein>
    <submittedName>
        <fullName evidence="2">Uncharacterized protein</fullName>
    </submittedName>
</protein>
<dbReference type="AlphaFoldDB" id="A0A915KRU5"/>
<accession>A0A915KRU5</accession>
<evidence type="ECO:0000313" key="1">
    <source>
        <dbReference type="Proteomes" id="UP000887565"/>
    </source>
</evidence>
<name>A0A915KRU5_ROMCU</name>
<sequence length="110" mass="12623">MDHDERESGDILINNRPNAVRSDICDRFPALAWCNYAQTRLRNPSISVQQISDVNSADKSRYCSMYEKDFYNDCGAPIQTDFNRLKFCKAFFNYCDMAAKLAPLGKPILN</sequence>
<reference evidence="2" key="1">
    <citation type="submission" date="2022-11" db="UniProtKB">
        <authorList>
            <consortium name="WormBaseParasite"/>
        </authorList>
    </citation>
    <scope>IDENTIFICATION</scope>
</reference>